<keyword evidence="5 9" id="KW-1000">Mitochondrion outer membrane</keyword>
<evidence type="ECO:0000256" key="2">
    <source>
        <dbReference type="ARBA" id="ARBA00008937"/>
    </source>
</evidence>
<dbReference type="GO" id="GO:0005778">
    <property type="term" value="C:peroxisomal membrane"/>
    <property type="evidence" value="ECO:0007669"/>
    <property type="project" value="TreeGrafter"/>
</dbReference>
<dbReference type="GO" id="GO:0090141">
    <property type="term" value="P:positive regulation of mitochondrial fission"/>
    <property type="evidence" value="ECO:0007669"/>
    <property type="project" value="EnsemblFungi"/>
</dbReference>
<name>G3AVP6_SPAPN</name>
<evidence type="ECO:0000256" key="3">
    <source>
        <dbReference type="ARBA" id="ARBA00014314"/>
    </source>
</evidence>
<dbReference type="InterPro" id="IPR033745">
    <property type="entry name" value="Fis1_cytosol"/>
</dbReference>
<dbReference type="OMA" id="QFNYAWG"/>
<dbReference type="EMBL" id="GL996506">
    <property type="protein sequence ID" value="EGW30213.1"/>
    <property type="molecule type" value="Genomic_DNA"/>
</dbReference>
<evidence type="ECO:0000256" key="9">
    <source>
        <dbReference type="PIRNR" id="PIRNR008835"/>
    </source>
</evidence>
<dbReference type="SUPFAM" id="SSF48452">
    <property type="entry name" value="TPR-like"/>
    <property type="match status" value="1"/>
</dbReference>
<keyword evidence="12" id="KW-1185">Reference proteome</keyword>
<dbReference type="Pfam" id="PF14852">
    <property type="entry name" value="Fis1_TPR_N"/>
    <property type="match status" value="1"/>
</dbReference>
<protein>
    <recommendedName>
        <fullName evidence="3 9">Mitochondrial fission 1 protein</fullName>
    </recommendedName>
</protein>
<dbReference type="Proteomes" id="UP000000709">
    <property type="component" value="Unassembled WGS sequence"/>
</dbReference>
<gene>
    <name evidence="11" type="ORF">SPAPADRAFT_53033</name>
</gene>
<dbReference type="PANTHER" id="PTHR13247:SF0">
    <property type="entry name" value="MITOCHONDRIAL FISSION 1 PROTEIN"/>
    <property type="match status" value="1"/>
</dbReference>
<comment type="similarity">
    <text evidence="2 9">Belongs to the FIS1 family.</text>
</comment>
<dbReference type="OrthoDB" id="10268011at2759"/>
<dbReference type="PANTHER" id="PTHR13247">
    <property type="entry name" value="TETRATRICOPEPTIDE REPEAT PROTEIN 11 TPR REPEAT PROTEIN 11"/>
    <property type="match status" value="1"/>
</dbReference>
<dbReference type="InterPro" id="IPR011990">
    <property type="entry name" value="TPR-like_helical_dom_sf"/>
</dbReference>
<dbReference type="AlphaFoldDB" id="G3AVP6"/>
<evidence type="ECO:0000256" key="10">
    <source>
        <dbReference type="SAM" id="Phobius"/>
    </source>
</evidence>
<dbReference type="GeneID" id="18871749"/>
<organism evidence="12">
    <name type="scientific">Spathaspora passalidarum (strain NRRL Y-27907 / 11-Y1)</name>
    <dbReference type="NCBI Taxonomy" id="619300"/>
    <lineage>
        <taxon>Eukaryota</taxon>
        <taxon>Fungi</taxon>
        <taxon>Dikarya</taxon>
        <taxon>Ascomycota</taxon>
        <taxon>Saccharomycotina</taxon>
        <taxon>Pichiomycetes</taxon>
        <taxon>Debaryomycetaceae</taxon>
        <taxon>Spathaspora</taxon>
    </lineage>
</organism>
<dbReference type="PIRSF" id="PIRSF008835">
    <property type="entry name" value="TPR_repeat_11_Fis1"/>
    <property type="match status" value="1"/>
</dbReference>
<dbReference type="CDD" id="cd12212">
    <property type="entry name" value="Fis1"/>
    <property type="match status" value="1"/>
</dbReference>
<dbReference type="GO" id="GO:0016559">
    <property type="term" value="P:peroxisome fission"/>
    <property type="evidence" value="ECO:0007669"/>
    <property type="project" value="EnsemblFungi"/>
</dbReference>
<comment type="function">
    <text evidence="9">Has a role in mitochondrial fission.</text>
</comment>
<sequence>MSDSPIYQPLEELKQPLSQEQLQILKDQLRSEEPNPSPQTKFNYAWGLIKSPHYKQQQDGVAILVELYKSEEGMRREVLYYLSLGSFKVGDYTNAKRYIEALLYSEPDNQQAQALLQTIDDRITTDGLIGIGIVGGALAIGVGLIGALVRRKRK</sequence>
<evidence type="ECO:0000256" key="8">
    <source>
        <dbReference type="ARBA" id="ARBA00023136"/>
    </source>
</evidence>
<dbReference type="eggNOG" id="KOG3364">
    <property type="taxonomic scope" value="Eukaryota"/>
</dbReference>
<evidence type="ECO:0000313" key="11">
    <source>
        <dbReference type="EMBL" id="EGW30213.1"/>
    </source>
</evidence>
<dbReference type="HOGENOM" id="CLU_104368_2_0_1"/>
<dbReference type="InParanoid" id="G3AVP6"/>
<evidence type="ECO:0000256" key="7">
    <source>
        <dbReference type="ARBA" id="ARBA00023128"/>
    </source>
</evidence>
<proteinExistence type="inferred from homology"/>
<dbReference type="KEGG" id="spaa:SPAPADRAFT_53033"/>
<dbReference type="GO" id="GO:0000422">
    <property type="term" value="P:autophagy of mitochondrion"/>
    <property type="evidence" value="ECO:0007669"/>
    <property type="project" value="TreeGrafter"/>
</dbReference>
<evidence type="ECO:0000313" key="12">
    <source>
        <dbReference type="Proteomes" id="UP000000709"/>
    </source>
</evidence>
<evidence type="ECO:0000256" key="6">
    <source>
        <dbReference type="ARBA" id="ARBA00022989"/>
    </source>
</evidence>
<keyword evidence="7 9" id="KW-0496">Mitochondrion</keyword>
<keyword evidence="6 10" id="KW-1133">Transmembrane helix</keyword>
<dbReference type="InterPro" id="IPR016543">
    <property type="entry name" value="Fis1"/>
</dbReference>
<dbReference type="RefSeq" id="XP_007377979.1">
    <property type="nucleotide sequence ID" value="XM_007377917.1"/>
</dbReference>
<evidence type="ECO:0000256" key="4">
    <source>
        <dbReference type="ARBA" id="ARBA00022692"/>
    </source>
</evidence>
<dbReference type="FunCoup" id="G3AVP6">
    <property type="interactions" value="691"/>
</dbReference>
<dbReference type="Pfam" id="PF14853">
    <property type="entry name" value="Fis1_TPR_C"/>
    <property type="match status" value="1"/>
</dbReference>
<keyword evidence="8 9" id="KW-0472">Membrane</keyword>
<evidence type="ECO:0000256" key="5">
    <source>
        <dbReference type="ARBA" id="ARBA00022787"/>
    </source>
</evidence>
<dbReference type="InterPro" id="IPR028061">
    <property type="entry name" value="Fis1_TPR_C"/>
</dbReference>
<dbReference type="Gene3D" id="1.25.40.10">
    <property type="entry name" value="Tetratricopeptide repeat domain"/>
    <property type="match status" value="1"/>
</dbReference>
<feature type="transmembrane region" description="Helical" evidence="10">
    <location>
        <begin position="127"/>
        <end position="149"/>
    </location>
</feature>
<accession>G3AVP6</accession>
<comment type="domain">
    <text evidence="9">The C-terminus is required for mitochondrial localization, while the N-terminus is necessary for mitochondrial fission.</text>
</comment>
<dbReference type="InterPro" id="IPR028058">
    <property type="entry name" value="Fis1_TPR_N"/>
</dbReference>
<dbReference type="STRING" id="619300.G3AVP6"/>
<dbReference type="GO" id="GO:0005741">
    <property type="term" value="C:mitochondrial outer membrane"/>
    <property type="evidence" value="ECO:0007669"/>
    <property type="project" value="UniProtKB-SubCell"/>
</dbReference>
<dbReference type="GO" id="GO:0000266">
    <property type="term" value="P:mitochondrial fission"/>
    <property type="evidence" value="ECO:0007669"/>
    <property type="project" value="UniProtKB-UniRule"/>
</dbReference>
<comment type="subcellular location">
    <subcellularLocation>
        <location evidence="1">Mitochondrion outer membrane</location>
        <topology evidence="1">Single-pass membrane protein</topology>
    </subcellularLocation>
</comment>
<keyword evidence="4 10" id="KW-0812">Transmembrane</keyword>
<evidence type="ECO:0000256" key="1">
    <source>
        <dbReference type="ARBA" id="ARBA00004572"/>
    </source>
</evidence>
<reference evidence="11 12" key="1">
    <citation type="journal article" date="2011" name="Proc. Natl. Acad. Sci. U.S.A.">
        <title>Comparative genomics of xylose-fermenting fungi for enhanced biofuel production.</title>
        <authorList>
            <person name="Wohlbach D.J."/>
            <person name="Kuo A."/>
            <person name="Sato T.K."/>
            <person name="Potts K.M."/>
            <person name="Salamov A.A."/>
            <person name="LaButti K.M."/>
            <person name="Sun H."/>
            <person name="Clum A."/>
            <person name="Pangilinan J.L."/>
            <person name="Lindquist E.A."/>
            <person name="Lucas S."/>
            <person name="Lapidus A."/>
            <person name="Jin M."/>
            <person name="Gunawan C."/>
            <person name="Balan V."/>
            <person name="Dale B.E."/>
            <person name="Jeffries T.W."/>
            <person name="Zinkel R."/>
            <person name="Barry K.W."/>
            <person name="Grigoriev I.V."/>
            <person name="Gasch A.P."/>
        </authorList>
    </citation>
    <scope>NUCLEOTIDE SEQUENCE [LARGE SCALE GENOMIC DNA]</scope>
    <source>
        <strain evidence="12">NRRL Y-27907 / 11-Y1</strain>
    </source>
</reference>